<dbReference type="KEGG" id="trr:M419DRAFT_69405"/>
<organism evidence="2 3">
    <name type="scientific">Hypocrea jecorina (strain ATCC 56765 / BCRC 32924 / NRRL 11460 / Rut C-30)</name>
    <name type="common">Trichoderma reesei</name>
    <dbReference type="NCBI Taxonomy" id="1344414"/>
    <lineage>
        <taxon>Eukaryota</taxon>
        <taxon>Fungi</taxon>
        <taxon>Dikarya</taxon>
        <taxon>Ascomycota</taxon>
        <taxon>Pezizomycotina</taxon>
        <taxon>Sordariomycetes</taxon>
        <taxon>Hypocreomycetidae</taxon>
        <taxon>Hypocreales</taxon>
        <taxon>Hypocreaceae</taxon>
        <taxon>Trichoderma</taxon>
    </lineage>
</organism>
<dbReference type="EMBL" id="KI911139">
    <property type="protein sequence ID" value="ETS06272.1"/>
    <property type="molecule type" value="Genomic_DNA"/>
</dbReference>
<dbReference type="AlphaFoldDB" id="A0A024SKD9"/>
<evidence type="ECO:0000313" key="3">
    <source>
        <dbReference type="Proteomes" id="UP000024376"/>
    </source>
</evidence>
<name>A0A024SKD9_HYPJR</name>
<dbReference type="SUPFAM" id="SSF56112">
    <property type="entry name" value="Protein kinase-like (PK-like)"/>
    <property type="match status" value="1"/>
</dbReference>
<evidence type="ECO:0000259" key="1">
    <source>
        <dbReference type="Pfam" id="PF01636"/>
    </source>
</evidence>
<dbReference type="PANTHER" id="PTHR21310">
    <property type="entry name" value="AMINOGLYCOSIDE PHOSPHOTRANSFERASE-RELATED-RELATED"/>
    <property type="match status" value="1"/>
</dbReference>
<dbReference type="InterPro" id="IPR002575">
    <property type="entry name" value="Aminoglycoside_PTrfase"/>
</dbReference>
<dbReference type="InterPro" id="IPR011009">
    <property type="entry name" value="Kinase-like_dom_sf"/>
</dbReference>
<dbReference type="Proteomes" id="UP000024376">
    <property type="component" value="Unassembled WGS sequence"/>
</dbReference>
<dbReference type="PANTHER" id="PTHR21310:SF37">
    <property type="entry name" value="AMINOGLYCOSIDE PHOSPHOTRANSFERASE DOMAIN-CONTAINING PROTEIN"/>
    <property type="match status" value="1"/>
</dbReference>
<sequence length="450" mass="50404">MAAPKKRLPSERWTSYDDWNYGGMKQRLQTFMSSINKAAITEHASAVLDAPTSMSKPFSAGQHWCCFELVAADDESRFLIARVRLPKHPESSISAPDEADEYLIQCEVATMKLLHAKVTAVPIPRLYAYEAPGSARAIAAGAAYMLIEGFHGNSLQDVNLNIYNLPISTQEHIFAQWTTLQAQLAALTFPKIGSISHFSQETGPVIGPMATSWLEHLPSPGPFDSAWEYFAAVAEGFVAEALQNKRSAEEDESESGYTNRFAILGPLVFQSIVRDTDIYRGDQRPFFPFIHMDMGTQNLLVDDNYNFIAVIDWEFAQSAPWQVFHYPMPIAITTSDTTIAQRLHDGGHLAHRNVSRQVGARLLYRQQFQEAERGLEEKGNSLKCSIADVLESKASRIYGLVEKISSFKGMEEELTYELVRLGYGLKGLEAEQLIKKVEADFKAENPDYFQ</sequence>
<accession>A0A024SKD9</accession>
<dbReference type="HOGENOM" id="CLU_630250_0_0_1"/>
<dbReference type="InterPro" id="IPR051678">
    <property type="entry name" value="AGP_Transferase"/>
</dbReference>
<dbReference type="Pfam" id="PF01636">
    <property type="entry name" value="APH"/>
    <property type="match status" value="1"/>
</dbReference>
<protein>
    <recommendedName>
        <fullName evidence="1">Aminoglycoside phosphotransferase domain-containing protein</fullName>
    </recommendedName>
</protein>
<gene>
    <name evidence="2" type="ORF">M419DRAFT_69405</name>
</gene>
<reference evidence="3" key="1">
    <citation type="journal article" date="2013" name="Ind. Biotechnol.">
        <title>Comparative genomics analysis of Trichoderma reesei strains.</title>
        <authorList>
            <person name="Koike H."/>
            <person name="Aerts A."/>
            <person name="LaButti K."/>
            <person name="Grigoriev I.V."/>
            <person name="Baker S.E."/>
        </authorList>
    </citation>
    <scope>NUCLEOTIDE SEQUENCE [LARGE SCALE GENOMIC DNA]</scope>
    <source>
        <strain evidence="3">ATCC 56765 / BCRC 32924 / NRRL 11460 / Rut C-30</strain>
    </source>
</reference>
<feature type="domain" description="Aminoglycoside phosphotransferase" evidence="1">
    <location>
        <begin position="104"/>
        <end position="320"/>
    </location>
</feature>
<dbReference type="OrthoDB" id="10003767at2759"/>
<proteinExistence type="predicted"/>
<evidence type="ECO:0000313" key="2">
    <source>
        <dbReference type="EMBL" id="ETS06272.1"/>
    </source>
</evidence>